<keyword evidence="8" id="KW-1185">Reference proteome</keyword>
<dbReference type="AlphaFoldDB" id="A0A8H3G5V1"/>
<evidence type="ECO:0000256" key="1">
    <source>
        <dbReference type="ARBA" id="ARBA00007447"/>
    </source>
</evidence>
<evidence type="ECO:0000256" key="2">
    <source>
        <dbReference type="SAM" id="Coils"/>
    </source>
</evidence>
<dbReference type="PROSITE" id="PS51767">
    <property type="entry name" value="PEPTIDASE_A1"/>
    <property type="match status" value="1"/>
</dbReference>
<dbReference type="GO" id="GO:0006508">
    <property type="term" value="P:proteolysis"/>
    <property type="evidence" value="ECO:0007669"/>
    <property type="project" value="InterPro"/>
</dbReference>
<protein>
    <recommendedName>
        <fullName evidence="6">Peptidase A1 domain-containing protein</fullName>
    </recommendedName>
</protein>
<dbReference type="InterPro" id="IPR034164">
    <property type="entry name" value="Pepsin-like_dom"/>
</dbReference>
<keyword evidence="4" id="KW-0812">Transmembrane</keyword>
<evidence type="ECO:0000256" key="3">
    <source>
        <dbReference type="SAM" id="MobiDB-lite"/>
    </source>
</evidence>
<keyword evidence="4" id="KW-0472">Membrane</keyword>
<dbReference type="InterPro" id="IPR021109">
    <property type="entry name" value="Peptidase_aspartic_dom_sf"/>
</dbReference>
<comment type="similarity">
    <text evidence="1">Belongs to the peptidase A1 family.</text>
</comment>
<evidence type="ECO:0000313" key="8">
    <source>
        <dbReference type="Proteomes" id="UP000664534"/>
    </source>
</evidence>
<dbReference type="CDD" id="cd05471">
    <property type="entry name" value="pepsin_like"/>
    <property type="match status" value="1"/>
</dbReference>
<evidence type="ECO:0000313" key="7">
    <source>
        <dbReference type="EMBL" id="CAF9937113.1"/>
    </source>
</evidence>
<feature type="signal peptide" evidence="5">
    <location>
        <begin position="1"/>
        <end position="21"/>
    </location>
</feature>
<dbReference type="GO" id="GO:0004190">
    <property type="term" value="F:aspartic-type endopeptidase activity"/>
    <property type="evidence" value="ECO:0007669"/>
    <property type="project" value="InterPro"/>
</dbReference>
<dbReference type="PRINTS" id="PR00792">
    <property type="entry name" value="PEPSIN"/>
</dbReference>
<feature type="compositionally biased region" description="Pro residues" evidence="3">
    <location>
        <begin position="651"/>
        <end position="665"/>
    </location>
</feature>
<dbReference type="OrthoDB" id="4074350at2759"/>
<keyword evidence="5" id="KW-0732">Signal</keyword>
<proteinExistence type="inferred from homology"/>
<dbReference type="EMBL" id="CAJPDT010000096">
    <property type="protein sequence ID" value="CAF9937113.1"/>
    <property type="molecule type" value="Genomic_DNA"/>
</dbReference>
<feature type="domain" description="Peptidase A1" evidence="6">
    <location>
        <begin position="55"/>
        <end position="399"/>
    </location>
</feature>
<comment type="caution">
    <text evidence="7">The sequence shown here is derived from an EMBL/GenBank/DDBJ whole genome shotgun (WGS) entry which is preliminary data.</text>
</comment>
<evidence type="ECO:0000259" key="6">
    <source>
        <dbReference type="PROSITE" id="PS51767"/>
    </source>
</evidence>
<evidence type="ECO:0000256" key="4">
    <source>
        <dbReference type="SAM" id="Phobius"/>
    </source>
</evidence>
<reference evidence="7" key="1">
    <citation type="submission" date="2021-03" db="EMBL/GenBank/DDBJ databases">
        <authorList>
            <person name="Tagirdzhanova G."/>
        </authorList>
    </citation>
    <scope>NUCLEOTIDE SEQUENCE</scope>
</reference>
<evidence type="ECO:0000256" key="5">
    <source>
        <dbReference type="SAM" id="SignalP"/>
    </source>
</evidence>
<dbReference type="Proteomes" id="UP000664534">
    <property type="component" value="Unassembled WGS sequence"/>
</dbReference>
<dbReference type="Gene3D" id="2.40.70.10">
    <property type="entry name" value="Acid Proteases"/>
    <property type="match status" value="2"/>
</dbReference>
<dbReference type="InterPro" id="IPR001461">
    <property type="entry name" value="Aspartic_peptidase_A1"/>
</dbReference>
<feature type="region of interest" description="Disordered" evidence="3">
    <location>
        <begin position="547"/>
        <end position="726"/>
    </location>
</feature>
<feature type="transmembrane region" description="Helical" evidence="4">
    <location>
        <begin position="432"/>
        <end position="454"/>
    </location>
</feature>
<feature type="chain" id="PRO_5034678640" description="Peptidase A1 domain-containing protein" evidence="5">
    <location>
        <begin position="22"/>
        <end position="726"/>
    </location>
</feature>
<keyword evidence="2" id="KW-0175">Coiled coil</keyword>
<dbReference type="PANTHER" id="PTHR47966:SF51">
    <property type="entry name" value="BETA-SITE APP-CLEAVING ENZYME, ISOFORM A-RELATED"/>
    <property type="match status" value="1"/>
</dbReference>
<accession>A0A8H3G5V1</accession>
<dbReference type="SUPFAM" id="SSF50630">
    <property type="entry name" value="Acid proteases"/>
    <property type="match status" value="1"/>
</dbReference>
<sequence>MQTPTLSCLLWLSQYIALGFASKLALVERASASAVSTPISVAPSQNWDGDDGPWSSFTIQVGTPIQDVRVFVSNEISTTWVVVTEGCAVGDSTCENGRGLLFNPNSSSTWSQYGFYGLGAEQNLGSTDSARYGNDTVGLGIQGSGGPSLPDQVIGAFSADDFYLGFFGVNPASINFTQQEQGKASYMTTLKNQNLIPSLSFGYTAGNQYRLKQVLGSLTLGGVDTGRFTPNNLSIPFAPQESRSLLVGIQSIESVDQNGTTSNLLPGGGITAFVDSTEAQIWLPVQACQAFETAFGLTYNDTNGFYLVDDALHTQLEAQNASVTFMLGSTTSGGETVNITLPYASFDLLLTPPAANLTSNTKYFPLRRADNDSQYTLGRTFLQEAYLTVDWERQNFSISECQFPENMQQDLVAIQSSTAETSSGGSSTGKTVGIAVGVVVAVLVIAAAIGAYLWKKHQAKIESKKEEAEKAKMLNNDLEDQHRQGFKQELGVDYEHQRFEVQGSTPEEAKAHAEAVQAQWIDEKARYPGERSGLAEVAGGDVSRSEIAAGDVSRPELPSSQGGPLRPFHELYDPSAPPVELPGDSVGEMEGSIPALSNQPSFSSSRRRSSNRNIPGSPLSQSSGRISLANRVSRGKRHSRDTNPNLHITAPTPPPKEGPSFPPSVRPTSRRIPSSDIYSPLSNEDVVSPGNAGTAGREGASVSSPISPPVPEASQRGFWARMIGKK</sequence>
<dbReference type="InterPro" id="IPR033121">
    <property type="entry name" value="PEPTIDASE_A1"/>
</dbReference>
<dbReference type="PANTHER" id="PTHR47966">
    <property type="entry name" value="BETA-SITE APP-CLEAVING ENZYME, ISOFORM A-RELATED"/>
    <property type="match status" value="1"/>
</dbReference>
<feature type="coiled-coil region" evidence="2">
    <location>
        <begin position="456"/>
        <end position="484"/>
    </location>
</feature>
<dbReference type="Pfam" id="PF00026">
    <property type="entry name" value="Asp"/>
    <property type="match status" value="1"/>
</dbReference>
<keyword evidence="4" id="KW-1133">Transmembrane helix</keyword>
<gene>
    <name evidence="7" type="ORF">IMSHALPRED_011027</name>
</gene>
<dbReference type="GO" id="GO:0000324">
    <property type="term" value="C:fungal-type vacuole"/>
    <property type="evidence" value="ECO:0007669"/>
    <property type="project" value="TreeGrafter"/>
</dbReference>
<organism evidence="7 8">
    <name type="scientific">Imshaugia aleurites</name>
    <dbReference type="NCBI Taxonomy" id="172621"/>
    <lineage>
        <taxon>Eukaryota</taxon>
        <taxon>Fungi</taxon>
        <taxon>Dikarya</taxon>
        <taxon>Ascomycota</taxon>
        <taxon>Pezizomycotina</taxon>
        <taxon>Lecanoromycetes</taxon>
        <taxon>OSLEUM clade</taxon>
        <taxon>Lecanoromycetidae</taxon>
        <taxon>Lecanorales</taxon>
        <taxon>Lecanorineae</taxon>
        <taxon>Parmeliaceae</taxon>
        <taxon>Imshaugia</taxon>
    </lineage>
</organism>
<name>A0A8H3G5V1_9LECA</name>